<organism evidence="1 2">
    <name type="scientific">Vararia minispora EC-137</name>
    <dbReference type="NCBI Taxonomy" id="1314806"/>
    <lineage>
        <taxon>Eukaryota</taxon>
        <taxon>Fungi</taxon>
        <taxon>Dikarya</taxon>
        <taxon>Basidiomycota</taxon>
        <taxon>Agaricomycotina</taxon>
        <taxon>Agaricomycetes</taxon>
        <taxon>Russulales</taxon>
        <taxon>Lachnocladiaceae</taxon>
        <taxon>Vararia</taxon>
    </lineage>
</organism>
<evidence type="ECO:0000313" key="2">
    <source>
        <dbReference type="Proteomes" id="UP000814128"/>
    </source>
</evidence>
<reference evidence="1" key="2">
    <citation type="journal article" date="2022" name="New Phytol.">
        <title>Evolutionary transition to the ectomycorrhizal habit in the genomes of a hyperdiverse lineage of mushroom-forming fungi.</title>
        <authorList>
            <person name="Looney B."/>
            <person name="Miyauchi S."/>
            <person name="Morin E."/>
            <person name="Drula E."/>
            <person name="Courty P.E."/>
            <person name="Kohler A."/>
            <person name="Kuo A."/>
            <person name="LaButti K."/>
            <person name="Pangilinan J."/>
            <person name="Lipzen A."/>
            <person name="Riley R."/>
            <person name="Andreopoulos W."/>
            <person name="He G."/>
            <person name="Johnson J."/>
            <person name="Nolan M."/>
            <person name="Tritt A."/>
            <person name="Barry K.W."/>
            <person name="Grigoriev I.V."/>
            <person name="Nagy L.G."/>
            <person name="Hibbett D."/>
            <person name="Henrissat B."/>
            <person name="Matheny P.B."/>
            <person name="Labbe J."/>
            <person name="Martin F.M."/>
        </authorList>
    </citation>
    <scope>NUCLEOTIDE SEQUENCE</scope>
    <source>
        <strain evidence="1">EC-137</strain>
    </source>
</reference>
<accession>A0ACB8QHL2</accession>
<name>A0ACB8QHL2_9AGAM</name>
<dbReference type="Proteomes" id="UP000814128">
    <property type="component" value="Unassembled WGS sequence"/>
</dbReference>
<evidence type="ECO:0000313" key="1">
    <source>
        <dbReference type="EMBL" id="KAI0031333.1"/>
    </source>
</evidence>
<comment type="caution">
    <text evidence="1">The sequence shown here is derived from an EMBL/GenBank/DDBJ whole genome shotgun (WGS) entry which is preliminary data.</text>
</comment>
<keyword evidence="2" id="KW-1185">Reference proteome</keyword>
<keyword evidence="1" id="KW-0378">Hydrolase</keyword>
<proteinExistence type="predicted"/>
<gene>
    <name evidence="1" type="ORF">K488DRAFT_86928</name>
</gene>
<reference evidence="1" key="1">
    <citation type="submission" date="2021-02" db="EMBL/GenBank/DDBJ databases">
        <authorList>
            <consortium name="DOE Joint Genome Institute"/>
            <person name="Ahrendt S."/>
            <person name="Looney B.P."/>
            <person name="Miyauchi S."/>
            <person name="Morin E."/>
            <person name="Drula E."/>
            <person name="Courty P.E."/>
            <person name="Chicoki N."/>
            <person name="Fauchery L."/>
            <person name="Kohler A."/>
            <person name="Kuo A."/>
            <person name="Labutti K."/>
            <person name="Pangilinan J."/>
            <person name="Lipzen A."/>
            <person name="Riley R."/>
            <person name="Andreopoulos W."/>
            <person name="He G."/>
            <person name="Johnson J."/>
            <person name="Barry K.W."/>
            <person name="Grigoriev I.V."/>
            <person name="Nagy L."/>
            <person name="Hibbett D."/>
            <person name="Henrissat B."/>
            <person name="Matheny P.B."/>
            <person name="Labbe J."/>
            <person name="Martin F."/>
        </authorList>
    </citation>
    <scope>NUCLEOTIDE SEQUENCE</scope>
    <source>
        <strain evidence="1">EC-137</strain>
    </source>
</reference>
<sequence>MLAIFAFFSLFIFSFRTNAQCATDFDWSSLTPSTVLNWTDCYTNGLQCTRLSVPLDYANGTDERATIAMVRIPSPFGLNGSSEYRGPLLFNPGGPGESGVDFLTGPEASTLQTRLGDKYDIVGFDPRGVGRSTPAADVFGSTLRAALWGENSLQTTLPPLSQPGNVGLTLAKAQIANTIYGQTGASYLSYINTPWTAQDMLQIVKAHGIDEVNYYGISYGTVLGAVFATMFPQNVGKMILDGVADTEAYFAGNVTANLLSTDAALNVFFQSCFAAGPDLCAFYDSSPGKISANLGALYEQLKAAPIPATDGVNYGVVDYSLVRHLVRASLYSPYSSFASLAEGFALAAQGNASLLFSLGYTPLSNSPCNCSKEDPTINNVNTFLTVSCNDADTQNKTISEWEAFYEAAANVSAYADVWAGTVMRCSAWPVTTKNPARGPWGGNTSTPILFIGNTFDPVTPFAGAQKMSSLFSGSGLLKQNSTGHTSISASSECTTNVVVRYLENMTLPDAGAICQVEGDIFSA</sequence>
<protein>
    <submittedName>
        <fullName evidence="1">Alpha/beta hydrolase fold-domain-containing protein</fullName>
    </submittedName>
</protein>
<dbReference type="EMBL" id="MU273584">
    <property type="protein sequence ID" value="KAI0031333.1"/>
    <property type="molecule type" value="Genomic_DNA"/>
</dbReference>